<keyword evidence="1" id="KW-0472">Membrane</keyword>
<protein>
    <submittedName>
        <fullName evidence="3">Uncharacterized protein LOC116307545 isoform X1</fullName>
    </submittedName>
</protein>
<feature type="transmembrane region" description="Helical" evidence="1">
    <location>
        <begin position="20"/>
        <end position="40"/>
    </location>
</feature>
<reference evidence="3" key="1">
    <citation type="submission" date="2025-08" db="UniProtKB">
        <authorList>
            <consortium name="RefSeq"/>
        </authorList>
    </citation>
    <scope>IDENTIFICATION</scope>
    <source>
        <tissue evidence="3">Tentacle</tissue>
    </source>
</reference>
<proteinExistence type="predicted"/>
<keyword evidence="1" id="KW-1133">Transmembrane helix</keyword>
<organism evidence="2 3">
    <name type="scientific">Actinia tenebrosa</name>
    <name type="common">Australian red waratah sea anemone</name>
    <dbReference type="NCBI Taxonomy" id="6105"/>
    <lineage>
        <taxon>Eukaryota</taxon>
        <taxon>Metazoa</taxon>
        <taxon>Cnidaria</taxon>
        <taxon>Anthozoa</taxon>
        <taxon>Hexacorallia</taxon>
        <taxon>Actiniaria</taxon>
        <taxon>Actiniidae</taxon>
        <taxon>Actinia</taxon>
    </lineage>
</organism>
<keyword evidence="1" id="KW-0812">Transmembrane</keyword>
<dbReference type="RefSeq" id="XP_031573685.1">
    <property type="nucleotide sequence ID" value="XM_031717825.1"/>
</dbReference>
<dbReference type="AlphaFoldDB" id="A0A6P8JA38"/>
<dbReference type="OrthoDB" id="5944997at2759"/>
<evidence type="ECO:0000256" key="1">
    <source>
        <dbReference type="SAM" id="Phobius"/>
    </source>
</evidence>
<dbReference type="Proteomes" id="UP000515163">
    <property type="component" value="Unplaced"/>
</dbReference>
<name>A0A6P8JA38_ACTTE</name>
<evidence type="ECO:0000313" key="2">
    <source>
        <dbReference type="Proteomes" id="UP000515163"/>
    </source>
</evidence>
<gene>
    <name evidence="3" type="primary">LOC116307545</name>
</gene>
<dbReference type="KEGG" id="aten:116307545"/>
<dbReference type="GeneID" id="116307545"/>
<dbReference type="InParanoid" id="A0A6P8JA38"/>
<keyword evidence="2" id="KW-1185">Reference proteome</keyword>
<accession>A0A6P8JA38</accession>
<sequence length="174" mass="19931">MTAQGLSPQMEMVKRFQSRPAWQSLLTVFIASGMTLVVLFKLWSIHGRRTLDIPETSVLVHDQRGSGVYLTLKLKCYYCDEEDYGPVWANLMKDKSCQDAITSQCYVNQTTSDRKTTQVLRLMRSCTRKCTCADDEGWCKPRACPTSVQCCWGNVYCSDNAREESKVRSRIDHH</sequence>
<evidence type="ECO:0000313" key="3">
    <source>
        <dbReference type="RefSeq" id="XP_031573685.1"/>
    </source>
</evidence>